<dbReference type="SUPFAM" id="SSF53474">
    <property type="entry name" value="alpha/beta-Hydrolases"/>
    <property type="match status" value="1"/>
</dbReference>
<gene>
    <name evidence="3" type="ORF">Sjap_020500</name>
</gene>
<dbReference type="AlphaFoldDB" id="A0AAP0I0C3"/>
<sequence>MAFVLSLSPLQSPRFLSFTTTSSSSSSSLRFRRSPTQNNLDRRSSSKNDVAIVWFKHDLRTDDHPALTAASQYRVVVPVYVFDHRILARFSDEMVELVLTALREMKCEFGERGSGLMVRFGSAEVVVPEIVSRVGASWSECGLGEVVENIDVYAEEEVEYGLRRMVGEVEECVLKLGLLGSTRIVRWRTPFYEFKNLEELPVSYSDFKKLKLSPTTPLASPELPKLDIGLEWGTLPTLDDVKRYMDMNPWKPNENWTVMKAVSAAKSLRKKQSAPLEMSNVLVNAGASNQMNSKSKEAGEKKLGNSFFLLRNGNAVGGGTNVVLDALAAYLRYFEGTPRDDWQELHDKLRNAESRTGASFYPLFGPALFLGIISRRRIHREAVKYEKERNGGFLSPLGYSASTVAAAADAVCYMEWYWLLALRSQKCMDQSHSIRIWRWNGHIIQYTVVGHEGPAILLVHGFGAFLEHYRDNMNAIADGGNRVWAITLIGFGRSEKPNLVYTELLWAELVRDFIVDVVGEPAHLVGNSIGGFFVSIVAGLWPSLAKSLVLVNAAGLIISKRSFPLIEERPTTGATWLGSRLLMLFLRLRVENIVKNFYPINPERADNLLINEMLRAVSFSTPSYFKSYDPGALAVLESIFSFDLSIPLNYLFQSFGGKVLIIQGTKDPLSKSIPRLSMFREHCKGVTIKELDAGHCPHDERPQEVNSFICEWIEAMERRKLQTC</sequence>
<dbReference type="Proteomes" id="UP001417504">
    <property type="component" value="Unassembled WGS sequence"/>
</dbReference>
<name>A0AAP0I0C3_9MAGN</name>
<dbReference type="Pfam" id="PF12697">
    <property type="entry name" value="Abhydrolase_6"/>
    <property type="match status" value="1"/>
</dbReference>
<feature type="compositionally biased region" description="Low complexity" evidence="1">
    <location>
        <begin position="20"/>
        <end position="29"/>
    </location>
</feature>
<dbReference type="PROSITE" id="PS51645">
    <property type="entry name" value="PHR_CRY_ALPHA_BETA"/>
    <property type="match status" value="1"/>
</dbReference>
<evidence type="ECO:0000313" key="4">
    <source>
        <dbReference type="Proteomes" id="UP001417504"/>
    </source>
</evidence>
<evidence type="ECO:0000256" key="1">
    <source>
        <dbReference type="SAM" id="MobiDB-lite"/>
    </source>
</evidence>
<dbReference type="PANTHER" id="PTHR47832">
    <property type="entry name" value="DNA PHOTOLYASE"/>
    <property type="match status" value="1"/>
</dbReference>
<dbReference type="Gene3D" id="3.40.50.1820">
    <property type="entry name" value="alpha/beta hydrolase"/>
    <property type="match status" value="1"/>
</dbReference>
<feature type="domain" description="Photolyase/cryptochrome alpha/beta" evidence="2">
    <location>
        <begin position="49"/>
        <end position="202"/>
    </location>
</feature>
<keyword evidence="4" id="KW-1185">Reference proteome</keyword>
<dbReference type="EMBL" id="JBBNAE010000008">
    <property type="protein sequence ID" value="KAK9103246.1"/>
    <property type="molecule type" value="Genomic_DNA"/>
</dbReference>
<dbReference type="InterPro" id="IPR029058">
    <property type="entry name" value="AB_hydrolase_fold"/>
</dbReference>
<evidence type="ECO:0000313" key="3">
    <source>
        <dbReference type="EMBL" id="KAK9103246.1"/>
    </source>
</evidence>
<dbReference type="InterPro" id="IPR036155">
    <property type="entry name" value="Crypto/Photolyase_N_sf"/>
</dbReference>
<dbReference type="Pfam" id="PF00875">
    <property type="entry name" value="DNA_photolyase"/>
    <property type="match status" value="1"/>
</dbReference>
<proteinExistence type="predicted"/>
<dbReference type="Gene3D" id="3.40.50.620">
    <property type="entry name" value="HUPs"/>
    <property type="match status" value="1"/>
</dbReference>
<feature type="region of interest" description="Disordered" evidence="1">
    <location>
        <begin position="20"/>
        <end position="44"/>
    </location>
</feature>
<organism evidence="3 4">
    <name type="scientific">Stephania japonica</name>
    <dbReference type="NCBI Taxonomy" id="461633"/>
    <lineage>
        <taxon>Eukaryota</taxon>
        <taxon>Viridiplantae</taxon>
        <taxon>Streptophyta</taxon>
        <taxon>Embryophyta</taxon>
        <taxon>Tracheophyta</taxon>
        <taxon>Spermatophyta</taxon>
        <taxon>Magnoliopsida</taxon>
        <taxon>Ranunculales</taxon>
        <taxon>Menispermaceae</taxon>
        <taxon>Menispermoideae</taxon>
        <taxon>Cissampelideae</taxon>
        <taxon>Stephania</taxon>
    </lineage>
</organism>
<dbReference type="InterPro" id="IPR000073">
    <property type="entry name" value="AB_hydrolase_1"/>
</dbReference>
<dbReference type="SUPFAM" id="SSF52425">
    <property type="entry name" value="Cryptochrome/photolyase, N-terminal domain"/>
    <property type="match status" value="1"/>
</dbReference>
<dbReference type="InterPro" id="IPR006050">
    <property type="entry name" value="DNA_photolyase_N"/>
</dbReference>
<dbReference type="PANTHER" id="PTHR47832:SF1">
    <property type="entry name" value="DNA PHOTOLYASE"/>
    <property type="match status" value="1"/>
</dbReference>
<comment type="caution">
    <text evidence="3">The sequence shown here is derived from an EMBL/GenBank/DDBJ whole genome shotgun (WGS) entry which is preliminary data.</text>
</comment>
<evidence type="ECO:0000259" key="2">
    <source>
        <dbReference type="PROSITE" id="PS51645"/>
    </source>
</evidence>
<reference evidence="3 4" key="1">
    <citation type="submission" date="2024-01" db="EMBL/GenBank/DDBJ databases">
        <title>Genome assemblies of Stephania.</title>
        <authorList>
            <person name="Yang L."/>
        </authorList>
    </citation>
    <scope>NUCLEOTIDE SEQUENCE [LARGE SCALE GENOMIC DNA]</scope>
    <source>
        <strain evidence="3">QJT</strain>
        <tissue evidence="3">Leaf</tissue>
    </source>
</reference>
<protein>
    <recommendedName>
        <fullName evidence="2">Photolyase/cryptochrome alpha/beta domain-containing protein</fullName>
    </recommendedName>
</protein>
<dbReference type="InterPro" id="IPR014729">
    <property type="entry name" value="Rossmann-like_a/b/a_fold"/>
</dbReference>
<accession>A0AAP0I0C3</accession>